<sequence length="265" mass="28383">MLSASTLAARPEFTVTVVGCRSDHTRWSQPESRDDHRLVLVRRGRFRRSADGTDTDLDATTAYLGAPGEQERFAHPAGGDVCTSVRFEPSLLGRPPAATTVYVDARVDLAHRRLVAAAGTGDIDYALAEELLRLVAAAAGEPTVRARRAGRPADRALAAAAREAIIEEAPEAGGLCALAALLEVSPYRLSRVFSRETGVSLTRYRNRVRVTRAMDRIAEGEPGLAALAAQLGFADQAHLTRVVREHVGHTPTALRRLLAPGPGPS</sequence>
<dbReference type="SUPFAM" id="SSF46689">
    <property type="entry name" value="Homeodomain-like"/>
    <property type="match status" value="1"/>
</dbReference>
<dbReference type="InterPro" id="IPR009057">
    <property type="entry name" value="Homeodomain-like_sf"/>
</dbReference>
<evidence type="ECO:0000256" key="3">
    <source>
        <dbReference type="ARBA" id="ARBA00023163"/>
    </source>
</evidence>
<dbReference type="Gene3D" id="1.10.10.60">
    <property type="entry name" value="Homeodomain-like"/>
    <property type="match status" value="1"/>
</dbReference>
<evidence type="ECO:0000259" key="4">
    <source>
        <dbReference type="PROSITE" id="PS01124"/>
    </source>
</evidence>
<dbReference type="SMART" id="SM00342">
    <property type="entry name" value="HTH_ARAC"/>
    <property type="match status" value="1"/>
</dbReference>
<evidence type="ECO:0000256" key="2">
    <source>
        <dbReference type="ARBA" id="ARBA00023125"/>
    </source>
</evidence>
<dbReference type="PROSITE" id="PS00041">
    <property type="entry name" value="HTH_ARAC_FAMILY_1"/>
    <property type="match status" value="1"/>
</dbReference>
<dbReference type="InterPro" id="IPR018060">
    <property type="entry name" value="HTH_AraC"/>
</dbReference>
<dbReference type="Pfam" id="PF12833">
    <property type="entry name" value="HTH_18"/>
    <property type="match status" value="1"/>
</dbReference>
<proteinExistence type="predicted"/>
<reference evidence="5 6" key="1">
    <citation type="submission" date="2018-08" db="EMBL/GenBank/DDBJ databases">
        <title>Diversity &amp; Physiological Properties of Lignin-Decomposing Actinobacteria from Soil.</title>
        <authorList>
            <person name="Roh S.G."/>
            <person name="Kim S.B."/>
        </authorList>
    </citation>
    <scope>NUCLEOTIDE SEQUENCE [LARGE SCALE GENOMIC DNA]</scope>
    <source>
        <strain evidence="5 6">MMS17-GH009</strain>
    </source>
</reference>
<accession>A0A373A6B3</accession>
<evidence type="ECO:0000313" key="5">
    <source>
        <dbReference type="EMBL" id="RGD63117.1"/>
    </source>
</evidence>
<dbReference type="AlphaFoldDB" id="A0A373A6B3"/>
<keyword evidence="6" id="KW-1185">Reference proteome</keyword>
<feature type="domain" description="HTH araC/xylS-type" evidence="4">
    <location>
        <begin position="159"/>
        <end position="257"/>
    </location>
</feature>
<keyword evidence="1" id="KW-0805">Transcription regulation</keyword>
<dbReference type="InterPro" id="IPR050204">
    <property type="entry name" value="AraC_XylS_family_regulators"/>
</dbReference>
<evidence type="ECO:0000256" key="1">
    <source>
        <dbReference type="ARBA" id="ARBA00023015"/>
    </source>
</evidence>
<dbReference type="GO" id="GO:0043565">
    <property type="term" value="F:sequence-specific DNA binding"/>
    <property type="evidence" value="ECO:0007669"/>
    <property type="project" value="InterPro"/>
</dbReference>
<evidence type="ECO:0000313" key="6">
    <source>
        <dbReference type="Proteomes" id="UP000263377"/>
    </source>
</evidence>
<keyword evidence="2" id="KW-0238">DNA-binding</keyword>
<dbReference type="EMBL" id="QVIG01000001">
    <property type="protein sequence ID" value="RGD63117.1"/>
    <property type="molecule type" value="Genomic_DNA"/>
</dbReference>
<name>A0A373A6B3_9ACTN</name>
<gene>
    <name evidence="5" type="ORF">DR950_25360</name>
</gene>
<dbReference type="RefSeq" id="WP_117491845.1">
    <property type="nucleotide sequence ID" value="NZ_QVIG01000001.1"/>
</dbReference>
<keyword evidence="3" id="KW-0804">Transcription</keyword>
<dbReference type="GO" id="GO:0003700">
    <property type="term" value="F:DNA-binding transcription factor activity"/>
    <property type="evidence" value="ECO:0007669"/>
    <property type="project" value="InterPro"/>
</dbReference>
<comment type="caution">
    <text evidence="5">The sequence shown here is derived from an EMBL/GenBank/DDBJ whole genome shotgun (WGS) entry which is preliminary data.</text>
</comment>
<dbReference type="InterPro" id="IPR018062">
    <property type="entry name" value="HTH_AraC-typ_CS"/>
</dbReference>
<organism evidence="5 6">
    <name type="scientific">Kitasatospora xanthocidica</name>
    <dbReference type="NCBI Taxonomy" id="83382"/>
    <lineage>
        <taxon>Bacteria</taxon>
        <taxon>Bacillati</taxon>
        <taxon>Actinomycetota</taxon>
        <taxon>Actinomycetes</taxon>
        <taxon>Kitasatosporales</taxon>
        <taxon>Streptomycetaceae</taxon>
        <taxon>Kitasatospora</taxon>
    </lineage>
</organism>
<protein>
    <submittedName>
        <fullName evidence="5">AraC family transcriptional regulator</fullName>
    </submittedName>
</protein>
<dbReference type="PROSITE" id="PS01124">
    <property type="entry name" value="HTH_ARAC_FAMILY_2"/>
    <property type="match status" value="1"/>
</dbReference>
<dbReference type="PANTHER" id="PTHR46796">
    <property type="entry name" value="HTH-TYPE TRANSCRIPTIONAL ACTIVATOR RHAS-RELATED"/>
    <property type="match status" value="1"/>
</dbReference>
<dbReference type="Proteomes" id="UP000263377">
    <property type="component" value="Unassembled WGS sequence"/>
</dbReference>